<name>A0A1V3NEP6_9GAMM</name>
<comment type="caution">
    <text evidence="1">The sequence shown here is derived from an EMBL/GenBank/DDBJ whole genome shotgun (WGS) entry which is preliminary data.</text>
</comment>
<sequence>MDLSEMEKDDLRVILEGWFGASVVAGWEMNERVLDVFVEVVSRVRTCSRLIDTLPRPMGIPDKDYVRRQLRGIARRARNDDGVYLMCSDAVRWGYRSRFENAGRL</sequence>
<evidence type="ECO:0000313" key="1">
    <source>
        <dbReference type="EMBL" id="OOG23540.1"/>
    </source>
</evidence>
<proteinExistence type="predicted"/>
<organism evidence="1 2">
    <name type="scientific">Thioalkalivibrio denitrificans</name>
    <dbReference type="NCBI Taxonomy" id="108003"/>
    <lineage>
        <taxon>Bacteria</taxon>
        <taxon>Pseudomonadati</taxon>
        <taxon>Pseudomonadota</taxon>
        <taxon>Gammaproteobacteria</taxon>
        <taxon>Chromatiales</taxon>
        <taxon>Ectothiorhodospiraceae</taxon>
        <taxon>Thioalkalivibrio</taxon>
    </lineage>
</organism>
<accession>A0A1V3NEP6</accession>
<keyword evidence="2" id="KW-1185">Reference proteome</keyword>
<dbReference type="EMBL" id="MVBK01000061">
    <property type="protein sequence ID" value="OOG23540.1"/>
    <property type="molecule type" value="Genomic_DNA"/>
</dbReference>
<gene>
    <name evidence="1" type="ORF">B1C78_11025</name>
</gene>
<dbReference type="Proteomes" id="UP000189462">
    <property type="component" value="Unassembled WGS sequence"/>
</dbReference>
<evidence type="ECO:0000313" key="2">
    <source>
        <dbReference type="Proteomes" id="UP000189462"/>
    </source>
</evidence>
<dbReference type="OrthoDB" id="5917694at2"/>
<reference evidence="1 2" key="1">
    <citation type="submission" date="2017-02" db="EMBL/GenBank/DDBJ databases">
        <title>Genomic diversity within the haloalkaliphilic genus Thioalkalivibrio.</title>
        <authorList>
            <person name="Ahn A.-C."/>
            <person name="Meier-Kolthoff J."/>
            <person name="Overmars L."/>
            <person name="Richter M."/>
            <person name="Woyke T."/>
            <person name="Sorokin D.Y."/>
            <person name="Muyzer G."/>
        </authorList>
    </citation>
    <scope>NUCLEOTIDE SEQUENCE [LARGE SCALE GENOMIC DNA]</scope>
    <source>
        <strain evidence="1 2">ALJD</strain>
    </source>
</reference>
<dbReference type="RefSeq" id="WP_077279211.1">
    <property type="nucleotide sequence ID" value="NZ_MVBK01000061.1"/>
</dbReference>
<protein>
    <submittedName>
        <fullName evidence="1">Uncharacterized protein</fullName>
    </submittedName>
</protein>
<dbReference type="AlphaFoldDB" id="A0A1V3NEP6"/>